<dbReference type="AlphaFoldDB" id="A0A841K9N3"/>
<feature type="transmembrane region" description="Helical" evidence="1">
    <location>
        <begin position="127"/>
        <end position="147"/>
    </location>
</feature>
<dbReference type="InterPro" id="IPR032176">
    <property type="entry name" value="DUF5009"/>
</dbReference>
<keyword evidence="1" id="KW-0812">Transmembrane</keyword>
<dbReference type="EMBL" id="JACHEK010000012">
    <property type="protein sequence ID" value="MBB6146994.1"/>
    <property type="molecule type" value="Genomic_DNA"/>
</dbReference>
<feature type="transmembrane region" description="Helical" evidence="1">
    <location>
        <begin position="61"/>
        <end position="83"/>
    </location>
</feature>
<feature type="transmembrane region" description="Helical" evidence="1">
    <location>
        <begin position="217"/>
        <end position="239"/>
    </location>
</feature>
<keyword evidence="4" id="KW-1185">Reference proteome</keyword>
<dbReference type="Pfam" id="PF16401">
    <property type="entry name" value="DUF5009"/>
    <property type="match status" value="1"/>
</dbReference>
<dbReference type="PANTHER" id="PTHR31061:SF24">
    <property type="entry name" value="LD22376P"/>
    <property type="match status" value="1"/>
</dbReference>
<comment type="caution">
    <text evidence="3">The sequence shown here is derived from an EMBL/GenBank/DDBJ whole genome shotgun (WGS) entry which is preliminary data.</text>
</comment>
<accession>A0A841K9N3</accession>
<evidence type="ECO:0000313" key="3">
    <source>
        <dbReference type="EMBL" id="MBB6146994.1"/>
    </source>
</evidence>
<feature type="transmembrane region" description="Helical" evidence="1">
    <location>
        <begin position="251"/>
        <end position="272"/>
    </location>
</feature>
<dbReference type="PANTHER" id="PTHR31061">
    <property type="entry name" value="LD22376P"/>
    <property type="match status" value="1"/>
</dbReference>
<protein>
    <submittedName>
        <fullName evidence="3">Putative acyltransferase</fullName>
    </submittedName>
</protein>
<reference evidence="3 4" key="1">
    <citation type="submission" date="2020-08" db="EMBL/GenBank/DDBJ databases">
        <title>Genomic Encyclopedia of Type Strains, Phase IV (KMG-IV): sequencing the most valuable type-strain genomes for metagenomic binning, comparative biology and taxonomic classification.</title>
        <authorList>
            <person name="Goeker M."/>
        </authorList>
    </citation>
    <scope>NUCLEOTIDE SEQUENCE [LARGE SCALE GENOMIC DNA]</scope>
    <source>
        <strain evidence="3 4">DSM 103733</strain>
    </source>
</reference>
<organism evidence="3 4">
    <name type="scientific">Silvibacterium bohemicum</name>
    <dbReference type="NCBI Taxonomy" id="1577686"/>
    <lineage>
        <taxon>Bacteria</taxon>
        <taxon>Pseudomonadati</taxon>
        <taxon>Acidobacteriota</taxon>
        <taxon>Terriglobia</taxon>
        <taxon>Terriglobales</taxon>
        <taxon>Acidobacteriaceae</taxon>
        <taxon>Silvibacterium</taxon>
    </lineage>
</organism>
<evidence type="ECO:0000313" key="4">
    <source>
        <dbReference type="Proteomes" id="UP000538666"/>
    </source>
</evidence>
<feature type="transmembrane region" description="Helical" evidence="1">
    <location>
        <begin position="311"/>
        <end position="333"/>
    </location>
</feature>
<feature type="transmembrane region" description="Helical" evidence="1">
    <location>
        <begin position="353"/>
        <end position="374"/>
    </location>
</feature>
<feature type="transmembrane region" description="Helical" evidence="1">
    <location>
        <begin position="189"/>
        <end position="210"/>
    </location>
</feature>
<keyword evidence="3" id="KW-0012">Acyltransferase</keyword>
<feature type="domain" description="DUF5009" evidence="2">
    <location>
        <begin position="22"/>
        <end position="228"/>
    </location>
</feature>
<dbReference type="OrthoDB" id="9811314at2"/>
<sequence length="411" mass="45558">MTTTTFAPVSERTPAAGSSRIVSIDIFRGLTMAVMIFVNELDGVHGLSKWTYHMPAKVDAMSYVDMVFPFFLFIVGLSLPLAIRHRLKKNPSVPALWFHIFLRSFSLLVLGLILANADSGDPARMGISQGAWALLALTGGVLFWNVYPGLDRRSTLVRVLRGIGLVLMIAMFAIFRRTTHDGHAAWINFSYPEILGLIGLTYFAVAILYIPTRRWLWAPLAWLAALVAFNSLSAAKLILFPSRWSMYAWPFSNGAHSSLTMAGVVVSAIFLGAHQWQSHRQKTILAVIFGAACLVAGWLLTPLGISKIRATPTWCLYSIGAATLIFALIYWIADVKKHSGWAFFVRSAGSNTLMTYLLSDFYAYLVAFTGLTYFETHLTTGWPGVARCMVFTACILAISSIITRLRVRMQL</sequence>
<feature type="transmembrane region" description="Helical" evidence="1">
    <location>
        <begin position="380"/>
        <end position="402"/>
    </location>
</feature>
<feature type="transmembrane region" description="Helical" evidence="1">
    <location>
        <begin position="21"/>
        <end position="41"/>
    </location>
</feature>
<keyword evidence="1" id="KW-1133">Transmembrane helix</keyword>
<feature type="transmembrane region" description="Helical" evidence="1">
    <location>
        <begin position="159"/>
        <end position="177"/>
    </location>
</feature>
<keyword evidence="1" id="KW-0472">Membrane</keyword>
<dbReference type="Proteomes" id="UP000538666">
    <property type="component" value="Unassembled WGS sequence"/>
</dbReference>
<dbReference type="RefSeq" id="WP_050060046.1">
    <property type="nucleotide sequence ID" value="NZ_JACHEK010000012.1"/>
</dbReference>
<proteinExistence type="predicted"/>
<evidence type="ECO:0000259" key="2">
    <source>
        <dbReference type="Pfam" id="PF16401"/>
    </source>
</evidence>
<feature type="transmembrane region" description="Helical" evidence="1">
    <location>
        <begin position="95"/>
        <end position="115"/>
    </location>
</feature>
<gene>
    <name evidence="3" type="ORF">HNQ77_004979</name>
</gene>
<name>A0A841K9N3_9BACT</name>
<evidence type="ECO:0000256" key="1">
    <source>
        <dbReference type="SAM" id="Phobius"/>
    </source>
</evidence>
<feature type="transmembrane region" description="Helical" evidence="1">
    <location>
        <begin position="284"/>
        <end position="305"/>
    </location>
</feature>
<dbReference type="GO" id="GO:0016746">
    <property type="term" value="F:acyltransferase activity"/>
    <property type="evidence" value="ECO:0007669"/>
    <property type="project" value="UniProtKB-KW"/>
</dbReference>
<keyword evidence="3" id="KW-0808">Transferase</keyword>